<evidence type="ECO:0008006" key="11">
    <source>
        <dbReference type="Google" id="ProtNLM"/>
    </source>
</evidence>
<evidence type="ECO:0000256" key="7">
    <source>
        <dbReference type="SAM" id="MobiDB-lite"/>
    </source>
</evidence>
<organism evidence="9 10">
    <name type="scientific">Trichobilharzia regenti</name>
    <name type="common">Nasal bird schistosome</name>
    <dbReference type="NCBI Taxonomy" id="157069"/>
    <lineage>
        <taxon>Eukaryota</taxon>
        <taxon>Metazoa</taxon>
        <taxon>Spiralia</taxon>
        <taxon>Lophotrochozoa</taxon>
        <taxon>Platyhelminthes</taxon>
        <taxon>Trematoda</taxon>
        <taxon>Digenea</taxon>
        <taxon>Strigeidida</taxon>
        <taxon>Schistosomatoidea</taxon>
        <taxon>Schistosomatidae</taxon>
        <taxon>Trichobilharzia</taxon>
    </lineage>
</organism>
<keyword evidence="9" id="KW-1185">Reference proteome</keyword>
<evidence type="ECO:0000313" key="10">
    <source>
        <dbReference type="WBParaSite" id="TREG1_142100.1"/>
    </source>
</evidence>
<dbReference type="Pfam" id="PF09787">
    <property type="entry name" value="Golgin_A5"/>
    <property type="match status" value="1"/>
</dbReference>
<evidence type="ECO:0000256" key="6">
    <source>
        <dbReference type="ARBA" id="ARBA00023136"/>
    </source>
</evidence>
<evidence type="ECO:0000256" key="4">
    <source>
        <dbReference type="ARBA" id="ARBA00023034"/>
    </source>
</evidence>
<dbReference type="AlphaFoldDB" id="A0AA85JAT9"/>
<dbReference type="Proteomes" id="UP000050795">
    <property type="component" value="Unassembled WGS sequence"/>
</dbReference>
<evidence type="ECO:0000256" key="5">
    <source>
        <dbReference type="ARBA" id="ARBA00023054"/>
    </source>
</evidence>
<evidence type="ECO:0000256" key="2">
    <source>
        <dbReference type="ARBA" id="ARBA00022692"/>
    </source>
</evidence>
<dbReference type="GO" id="GO:0007030">
    <property type="term" value="P:Golgi organization"/>
    <property type="evidence" value="ECO:0007669"/>
    <property type="project" value="InterPro"/>
</dbReference>
<keyword evidence="2 8" id="KW-0812">Transmembrane</keyword>
<dbReference type="WBParaSite" id="TREG1_142100.1">
    <property type="protein sequence ID" value="TREG1_142100.1"/>
    <property type="gene ID" value="TREG1_142100"/>
</dbReference>
<feature type="transmembrane region" description="Helical" evidence="8">
    <location>
        <begin position="44"/>
        <end position="66"/>
    </location>
</feature>
<sequence length="106" mass="12112">MMPESLKFFMCNKNSPMPKQLKLLAYRIDNFGIRMANTFRRIPIIRLITISYLLILHIWMLLSFLLPMNNNTTTTTSSSSSKLPADHNSPPVVDPVNQLPVVLNKP</sequence>
<keyword evidence="5" id="KW-0175">Coiled coil</keyword>
<keyword evidence="4" id="KW-0333">Golgi apparatus</keyword>
<evidence type="ECO:0000313" key="9">
    <source>
        <dbReference type="Proteomes" id="UP000050795"/>
    </source>
</evidence>
<evidence type="ECO:0000256" key="8">
    <source>
        <dbReference type="SAM" id="Phobius"/>
    </source>
</evidence>
<feature type="region of interest" description="Disordered" evidence="7">
    <location>
        <begin position="72"/>
        <end position="96"/>
    </location>
</feature>
<accession>A0AA85JAT9</accession>
<evidence type="ECO:0000256" key="3">
    <source>
        <dbReference type="ARBA" id="ARBA00022989"/>
    </source>
</evidence>
<keyword evidence="3 8" id="KW-1133">Transmembrane helix</keyword>
<dbReference type="GO" id="GO:0000139">
    <property type="term" value="C:Golgi membrane"/>
    <property type="evidence" value="ECO:0007669"/>
    <property type="project" value="UniProtKB-SubCell"/>
</dbReference>
<reference evidence="10" key="2">
    <citation type="submission" date="2023-11" db="UniProtKB">
        <authorList>
            <consortium name="WormBaseParasite"/>
        </authorList>
    </citation>
    <scope>IDENTIFICATION</scope>
</reference>
<evidence type="ECO:0000256" key="1">
    <source>
        <dbReference type="ARBA" id="ARBA00004394"/>
    </source>
</evidence>
<reference evidence="9" key="1">
    <citation type="submission" date="2022-06" db="EMBL/GenBank/DDBJ databases">
        <authorList>
            <person name="Berger JAMES D."/>
            <person name="Berger JAMES D."/>
        </authorList>
    </citation>
    <scope>NUCLEOTIDE SEQUENCE [LARGE SCALE GENOMIC DNA]</scope>
</reference>
<protein>
    <recommendedName>
        <fullName evidence="11">Golgin-84</fullName>
    </recommendedName>
</protein>
<name>A0AA85JAT9_TRIRE</name>
<keyword evidence="6 8" id="KW-0472">Membrane</keyword>
<proteinExistence type="predicted"/>
<comment type="subcellular location">
    <subcellularLocation>
        <location evidence="1">Golgi apparatus membrane</location>
    </subcellularLocation>
</comment>
<dbReference type="InterPro" id="IPR019177">
    <property type="entry name" value="Golgin_subfamily_A_member_5"/>
</dbReference>
<feature type="compositionally biased region" description="Low complexity" evidence="7">
    <location>
        <begin position="72"/>
        <end position="81"/>
    </location>
</feature>